<reference evidence="3 4" key="1">
    <citation type="journal article" date="2016" name="Nat. Commun.">
        <title>Thousands of microbial genomes shed light on interconnected biogeochemical processes in an aquifer system.</title>
        <authorList>
            <person name="Anantharaman K."/>
            <person name="Brown C.T."/>
            <person name="Hug L.A."/>
            <person name="Sharon I."/>
            <person name="Castelle C.J."/>
            <person name="Probst A.J."/>
            <person name="Thomas B.C."/>
            <person name="Singh A."/>
            <person name="Wilkins M.J."/>
            <person name="Karaoz U."/>
            <person name="Brodie E.L."/>
            <person name="Williams K.H."/>
            <person name="Hubbard S.S."/>
            <person name="Banfield J.F."/>
        </authorList>
    </citation>
    <scope>NUCLEOTIDE SEQUENCE [LARGE SCALE GENOMIC DNA]</scope>
</reference>
<keyword evidence="1" id="KW-1133">Transmembrane helix</keyword>
<name>A0A1G1Z5W1_9BACT</name>
<feature type="domain" description="Ethylene receptor 1-like N-terminal" evidence="2">
    <location>
        <begin position="27"/>
        <end position="122"/>
    </location>
</feature>
<feature type="transmembrane region" description="Helical" evidence="1">
    <location>
        <begin position="61"/>
        <end position="84"/>
    </location>
</feature>
<protein>
    <recommendedName>
        <fullName evidence="2">Ethylene receptor 1-like N-terminal domain-containing protein</fullName>
    </recommendedName>
</protein>
<feature type="transmembrane region" description="Helical" evidence="1">
    <location>
        <begin position="27"/>
        <end position="54"/>
    </location>
</feature>
<dbReference type="STRING" id="1797690.A3B23_02910"/>
<dbReference type="AlphaFoldDB" id="A0A1G1Z5W1"/>
<dbReference type="InterPro" id="IPR058544">
    <property type="entry name" value="ETR1_N"/>
</dbReference>
<accession>A0A1G1Z5W1</accession>
<evidence type="ECO:0000256" key="1">
    <source>
        <dbReference type="SAM" id="Phobius"/>
    </source>
</evidence>
<sequence length="205" mass="23671">MLDLLRTVFTPGSFEPHSVHFVNHPGLMWIMVVTNAFIAICYLLLPAELFYIYFKRRDFAFSWVFIVIAFFGVWCSMTHIMNVATFWYPAYWLEGIISLTTGAVSLVSFVGYAIAVPLILKLVGPQQFQEANLKLSDEIENHRKIEVELVQKNLELEKSSKDYLKKSEDLANVNRMMIERELEIVAAKEESEVLRRKLDSKSQAL</sequence>
<dbReference type="EMBL" id="MHIY01000011">
    <property type="protein sequence ID" value="OGY60005.1"/>
    <property type="molecule type" value="Genomic_DNA"/>
</dbReference>
<keyword evidence="1" id="KW-0472">Membrane</keyword>
<feature type="transmembrane region" description="Helical" evidence="1">
    <location>
        <begin position="96"/>
        <end position="120"/>
    </location>
</feature>
<evidence type="ECO:0000313" key="4">
    <source>
        <dbReference type="Proteomes" id="UP000178744"/>
    </source>
</evidence>
<proteinExistence type="predicted"/>
<organism evidence="3 4">
    <name type="scientific">Candidatus Colwellbacteria bacterium RIFCSPLOWO2_01_FULL_48_10</name>
    <dbReference type="NCBI Taxonomy" id="1797690"/>
    <lineage>
        <taxon>Bacteria</taxon>
        <taxon>Candidatus Colwelliibacteriota</taxon>
    </lineage>
</organism>
<evidence type="ECO:0000259" key="2">
    <source>
        <dbReference type="Pfam" id="PF25487"/>
    </source>
</evidence>
<gene>
    <name evidence="3" type="ORF">A3B23_02910</name>
</gene>
<keyword evidence="1" id="KW-0812">Transmembrane</keyword>
<comment type="caution">
    <text evidence="3">The sequence shown here is derived from an EMBL/GenBank/DDBJ whole genome shotgun (WGS) entry which is preliminary data.</text>
</comment>
<dbReference type="Pfam" id="PF25487">
    <property type="entry name" value="ETR1_N"/>
    <property type="match status" value="1"/>
</dbReference>
<evidence type="ECO:0000313" key="3">
    <source>
        <dbReference type="EMBL" id="OGY60005.1"/>
    </source>
</evidence>
<dbReference type="Proteomes" id="UP000178744">
    <property type="component" value="Unassembled WGS sequence"/>
</dbReference>